<sequence>MTASNPILQRIRDGLTVSDEEAEDLATQLHDEHPHITLKLLRRVYHHQRASFIRFIRHILGIEILESFPDTVSKSIDQFIAEHPALNSHQLQFLRLMRDFLIERGDIEKRDLIQAPFTVIHPSGIRGVFSPSQINEILALTASLVA</sequence>
<organism evidence="2 3">
    <name type="scientific">Rhodopirellula baltica (strain DSM 10527 / NCIMB 13988 / SH1)</name>
    <dbReference type="NCBI Taxonomy" id="243090"/>
    <lineage>
        <taxon>Bacteria</taxon>
        <taxon>Pseudomonadati</taxon>
        <taxon>Planctomycetota</taxon>
        <taxon>Planctomycetia</taxon>
        <taxon>Pirellulales</taxon>
        <taxon>Pirellulaceae</taxon>
        <taxon>Rhodopirellula</taxon>
    </lineage>
</organism>
<feature type="domain" description="EcoEI R protein C-terminal" evidence="1">
    <location>
        <begin position="3"/>
        <end position="139"/>
    </location>
</feature>
<name>Q7UED1_RHOBA</name>
<dbReference type="eggNOG" id="COG4096">
    <property type="taxonomic scope" value="Bacteria"/>
</dbReference>
<protein>
    <recommendedName>
        <fullName evidence="1">EcoEI R protein C-terminal domain-containing protein</fullName>
    </recommendedName>
</protein>
<dbReference type="AlphaFoldDB" id="Q7UED1"/>
<dbReference type="GO" id="GO:0003677">
    <property type="term" value="F:DNA binding"/>
    <property type="evidence" value="ECO:0007669"/>
    <property type="project" value="InterPro"/>
</dbReference>
<dbReference type="InterPro" id="IPR013670">
    <property type="entry name" value="EcoEI_R_C_dom"/>
</dbReference>
<dbReference type="RefSeq" id="WP_011123249.1">
    <property type="nucleotide sequence ID" value="NC_005027.1"/>
</dbReference>
<gene>
    <name evidence="2" type="ordered locus">RB11408</name>
</gene>
<dbReference type="PATRIC" id="fig|243090.15.peg.5532"/>
<dbReference type="GO" id="GO:0006304">
    <property type="term" value="P:DNA modification"/>
    <property type="evidence" value="ECO:0007669"/>
    <property type="project" value="InterPro"/>
</dbReference>
<evidence type="ECO:0000313" key="2">
    <source>
        <dbReference type="EMBL" id="CAD79105.1"/>
    </source>
</evidence>
<keyword evidence="3" id="KW-1185">Reference proteome</keyword>
<accession>Q7UED1</accession>
<dbReference type="GO" id="GO:0003824">
    <property type="term" value="F:catalytic activity"/>
    <property type="evidence" value="ECO:0007669"/>
    <property type="project" value="InterPro"/>
</dbReference>
<evidence type="ECO:0000313" key="3">
    <source>
        <dbReference type="Proteomes" id="UP000001025"/>
    </source>
</evidence>
<dbReference type="HOGENOM" id="CLU_1775953_0_0_0"/>
<dbReference type="KEGG" id="rba:RB11408"/>
<dbReference type="EnsemblBacteria" id="CAD79105">
    <property type="protein sequence ID" value="CAD79105"/>
    <property type="gene ID" value="RB11408"/>
</dbReference>
<dbReference type="InParanoid" id="Q7UED1"/>
<proteinExistence type="predicted"/>
<evidence type="ECO:0000259" key="1">
    <source>
        <dbReference type="Pfam" id="PF08463"/>
    </source>
</evidence>
<dbReference type="EMBL" id="BX294153">
    <property type="protein sequence ID" value="CAD79105.1"/>
    <property type="molecule type" value="Genomic_DNA"/>
</dbReference>
<reference evidence="2 3" key="1">
    <citation type="journal article" date="2003" name="Proc. Natl. Acad. Sci. U.S.A.">
        <title>Complete genome sequence of the marine planctomycete Pirellula sp. strain 1.</title>
        <authorList>
            <person name="Gloeckner F.O."/>
            <person name="Kube M."/>
            <person name="Bauer M."/>
            <person name="Teeling H."/>
            <person name="Lombardot T."/>
            <person name="Ludwig W."/>
            <person name="Gade D."/>
            <person name="Beck A."/>
            <person name="Borzym K."/>
            <person name="Heitmann K."/>
            <person name="Rabus R."/>
            <person name="Schlesner H."/>
            <person name="Amann R."/>
            <person name="Reinhardt R."/>
        </authorList>
    </citation>
    <scope>NUCLEOTIDE SEQUENCE [LARGE SCALE GENOMIC DNA]</scope>
    <source>
        <strain evidence="3">DSM 10527 / NCIMB 13988 / SH1</strain>
    </source>
</reference>
<dbReference type="Pfam" id="PF08463">
    <property type="entry name" value="EcoEI_R_C"/>
    <property type="match status" value="1"/>
</dbReference>
<dbReference type="STRING" id="243090.RB11408"/>
<dbReference type="Proteomes" id="UP000001025">
    <property type="component" value="Chromosome"/>
</dbReference>